<evidence type="ECO:0000313" key="3">
    <source>
        <dbReference type="Proteomes" id="UP001302602"/>
    </source>
</evidence>
<name>A0AAN6TVI7_9PEZI</name>
<dbReference type="RefSeq" id="XP_062645303.1">
    <property type="nucleotide sequence ID" value="XM_062791351.1"/>
</dbReference>
<protein>
    <submittedName>
        <fullName evidence="2">Uncharacterized protein</fullName>
    </submittedName>
</protein>
<proteinExistence type="predicted"/>
<dbReference type="Proteomes" id="UP001302602">
    <property type="component" value="Unassembled WGS sequence"/>
</dbReference>
<gene>
    <name evidence="2" type="ORF">N657DRAFT_635576</name>
</gene>
<sequence>MALILTLLAAIPILAVGILLKQAVFTLSVLRANKKDREKARAMSSSMGLSTILCGFRVSVAVLDRFFEANGVMPTFGPALGIHPHQTGRHPGGRRRHPQPKYAQLHPQQRGKPHGDARLRPYAYVMVFCQRQIYVARELPDQTPPGFAELRSEILGFANEDEEGLLRVADVQPAGTGEGQVRRACCLSSSRTSAGIHRRVLFCAR</sequence>
<feature type="region of interest" description="Disordered" evidence="1">
    <location>
        <begin position="79"/>
        <end position="116"/>
    </location>
</feature>
<accession>A0AAN6TVI7</accession>
<dbReference type="GeneID" id="87828120"/>
<dbReference type="EMBL" id="MU853233">
    <property type="protein sequence ID" value="KAK4121532.1"/>
    <property type="molecule type" value="Genomic_DNA"/>
</dbReference>
<feature type="compositionally biased region" description="Basic residues" evidence="1">
    <location>
        <begin position="86"/>
        <end position="99"/>
    </location>
</feature>
<reference evidence="2" key="2">
    <citation type="submission" date="2023-05" db="EMBL/GenBank/DDBJ databases">
        <authorList>
            <consortium name="Lawrence Berkeley National Laboratory"/>
            <person name="Steindorff A."/>
            <person name="Hensen N."/>
            <person name="Bonometti L."/>
            <person name="Westerberg I."/>
            <person name="Brannstrom I.O."/>
            <person name="Guillou S."/>
            <person name="Cros-Aarteil S."/>
            <person name="Calhoun S."/>
            <person name="Haridas S."/>
            <person name="Kuo A."/>
            <person name="Mondo S."/>
            <person name="Pangilinan J."/>
            <person name="Riley R."/>
            <person name="Labutti K."/>
            <person name="Andreopoulos B."/>
            <person name="Lipzen A."/>
            <person name="Chen C."/>
            <person name="Yanf M."/>
            <person name="Daum C."/>
            <person name="Ng V."/>
            <person name="Clum A."/>
            <person name="Ohm R."/>
            <person name="Martin F."/>
            <person name="Silar P."/>
            <person name="Natvig D."/>
            <person name="Lalanne C."/>
            <person name="Gautier V."/>
            <person name="Ament-Velasquez S.L."/>
            <person name="Kruys A."/>
            <person name="Hutchinson M.I."/>
            <person name="Powell A.J."/>
            <person name="Barry K."/>
            <person name="Miller A.N."/>
            <person name="Grigoriev I.V."/>
            <person name="Debuchy R."/>
            <person name="Gladieux P."/>
            <person name="Thoren M.H."/>
            <person name="Johannesson H."/>
        </authorList>
    </citation>
    <scope>NUCLEOTIDE SEQUENCE</scope>
    <source>
        <strain evidence="2">CBS 731.68</strain>
    </source>
</reference>
<evidence type="ECO:0000313" key="2">
    <source>
        <dbReference type="EMBL" id="KAK4121532.1"/>
    </source>
</evidence>
<keyword evidence="3" id="KW-1185">Reference proteome</keyword>
<dbReference type="AlphaFoldDB" id="A0AAN6TVI7"/>
<evidence type="ECO:0000256" key="1">
    <source>
        <dbReference type="SAM" id="MobiDB-lite"/>
    </source>
</evidence>
<comment type="caution">
    <text evidence="2">The sequence shown here is derived from an EMBL/GenBank/DDBJ whole genome shotgun (WGS) entry which is preliminary data.</text>
</comment>
<reference evidence="2" key="1">
    <citation type="journal article" date="2023" name="Mol. Phylogenet. Evol.">
        <title>Genome-scale phylogeny and comparative genomics of the fungal order Sordariales.</title>
        <authorList>
            <person name="Hensen N."/>
            <person name="Bonometti L."/>
            <person name="Westerberg I."/>
            <person name="Brannstrom I.O."/>
            <person name="Guillou S."/>
            <person name="Cros-Aarteil S."/>
            <person name="Calhoun S."/>
            <person name="Haridas S."/>
            <person name="Kuo A."/>
            <person name="Mondo S."/>
            <person name="Pangilinan J."/>
            <person name="Riley R."/>
            <person name="LaButti K."/>
            <person name="Andreopoulos B."/>
            <person name="Lipzen A."/>
            <person name="Chen C."/>
            <person name="Yan M."/>
            <person name="Daum C."/>
            <person name="Ng V."/>
            <person name="Clum A."/>
            <person name="Steindorff A."/>
            <person name="Ohm R.A."/>
            <person name="Martin F."/>
            <person name="Silar P."/>
            <person name="Natvig D.O."/>
            <person name="Lalanne C."/>
            <person name="Gautier V."/>
            <person name="Ament-Velasquez S.L."/>
            <person name="Kruys A."/>
            <person name="Hutchinson M.I."/>
            <person name="Powell A.J."/>
            <person name="Barry K."/>
            <person name="Miller A.N."/>
            <person name="Grigoriev I.V."/>
            <person name="Debuchy R."/>
            <person name="Gladieux P."/>
            <person name="Hiltunen Thoren M."/>
            <person name="Johannesson H."/>
        </authorList>
    </citation>
    <scope>NUCLEOTIDE SEQUENCE</scope>
    <source>
        <strain evidence="2">CBS 731.68</strain>
    </source>
</reference>
<organism evidence="2 3">
    <name type="scientific">Parathielavia appendiculata</name>
    <dbReference type="NCBI Taxonomy" id="2587402"/>
    <lineage>
        <taxon>Eukaryota</taxon>
        <taxon>Fungi</taxon>
        <taxon>Dikarya</taxon>
        <taxon>Ascomycota</taxon>
        <taxon>Pezizomycotina</taxon>
        <taxon>Sordariomycetes</taxon>
        <taxon>Sordariomycetidae</taxon>
        <taxon>Sordariales</taxon>
        <taxon>Chaetomiaceae</taxon>
        <taxon>Parathielavia</taxon>
    </lineage>
</organism>